<comment type="caution">
    <text evidence="3">The sequence shown here is derived from an EMBL/GenBank/DDBJ whole genome shotgun (WGS) entry which is preliminary data.</text>
</comment>
<feature type="chain" id="PRO_5040363960" evidence="2">
    <location>
        <begin position="18"/>
        <end position="330"/>
    </location>
</feature>
<organism evidence="3 4">
    <name type="scientific">Hirsutella rhossiliensis</name>
    <dbReference type="NCBI Taxonomy" id="111463"/>
    <lineage>
        <taxon>Eukaryota</taxon>
        <taxon>Fungi</taxon>
        <taxon>Dikarya</taxon>
        <taxon>Ascomycota</taxon>
        <taxon>Pezizomycotina</taxon>
        <taxon>Sordariomycetes</taxon>
        <taxon>Hypocreomycetidae</taxon>
        <taxon>Hypocreales</taxon>
        <taxon>Ophiocordycipitaceae</taxon>
        <taxon>Hirsutella</taxon>
    </lineage>
</organism>
<evidence type="ECO:0000313" key="4">
    <source>
        <dbReference type="Proteomes" id="UP000824596"/>
    </source>
</evidence>
<feature type="compositionally biased region" description="Polar residues" evidence="1">
    <location>
        <begin position="258"/>
        <end position="269"/>
    </location>
</feature>
<proteinExistence type="predicted"/>
<feature type="region of interest" description="Disordered" evidence="1">
    <location>
        <begin position="249"/>
        <end position="291"/>
    </location>
</feature>
<dbReference type="AlphaFoldDB" id="A0A9P8SK85"/>
<dbReference type="GeneID" id="68353223"/>
<accession>A0A9P8SK85</accession>
<name>A0A9P8SK85_9HYPO</name>
<reference evidence="3" key="1">
    <citation type="submission" date="2021-09" db="EMBL/GenBank/DDBJ databases">
        <title>A high-quality genome of the endoparasitic fungus Hirsutella rhossiliensis with a comparison of Hirsutella genomes reveals transposable elements contributing to genome size variation.</title>
        <authorList>
            <person name="Lin R."/>
            <person name="Jiao Y."/>
            <person name="Sun X."/>
            <person name="Ling J."/>
            <person name="Xie B."/>
            <person name="Cheng X."/>
        </authorList>
    </citation>
    <scope>NUCLEOTIDE SEQUENCE</scope>
    <source>
        <strain evidence="3">HR02</strain>
    </source>
</reference>
<evidence type="ECO:0000256" key="1">
    <source>
        <dbReference type="SAM" id="MobiDB-lite"/>
    </source>
</evidence>
<keyword evidence="2" id="KW-0732">Signal</keyword>
<dbReference type="OrthoDB" id="4924265at2759"/>
<feature type="signal peptide" evidence="2">
    <location>
        <begin position="1"/>
        <end position="17"/>
    </location>
</feature>
<gene>
    <name evidence="3" type="ORF">HRG_04094</name>
</gene>
<evidence type="ECO:0000256" key="2">
    <source>
        <dbReference type="SAM" id="SignalP"/>
    </source>
</evidence>
<dbReference type="EMBL" id="JAIZPD010000003">
    <property type="protein sequence ID" value="KAH0966078.1"/>
    <property type="molecule type" value="Genomic_DNA"/>
</dbReference>
<protein>
    <submittedName>
        <fullName evidence="3">Uncharacterized protein</fullName>
    </submittedName>
</protein>
<dbReference type="Proteomes" id="UP000824596">
    <property type="component" value="Unassembled WGS sequence"/>
</dbReference>
<sequence length="330" mass="34934">MRFSRVALAAAVTAVHAERPDDVSICDYYTKALLNENTPQNQATLLTVLVNTVVIGNYTLPNVGVQVPGILTAGQVDGVHVDLLPYFDGRLKSTNTGSGRGESVSFLDGGGADPLRRNLPANNKNSRQYFLLHHLYTFFGSLLRCSMQGGPGFNLYNGHASMYQVHKYMGLNHAEVSYFIQQVGLAAASFGVARNDIDTIANALNTIFNVRCAPPVDVIHTQGPQLQSICVDAESCKLAPGARCEQYENLPRPDKSDSWTPGFNGTSASYGPGATGSWGSGNPAGGFSSPPPNSFIPFETTLPNPTVRGSAAGVTVNLVAAAAALAAFLL</sequence>
<feature type="compositionally biased region" description="Gly residues" evidence="1">
    <location>
        <begin position="273"/>
        <end position="284"/>
    </location>
</feature>
<keyword evidence="4" id="KW-1185">Reference proteome</keyword>
<dbReference type="RefSeq" id="XP_044723591.1">
    <property type="nucleotide sequence ID" value="XM_044862565.1"/>
</dbReference>
<evidence type="ECO:0000313" key="3">
    <source>
        <dbReference type="EMBL" id="KAH0966078.1"/>
    </source>
</evidence>